<dbReference type="AlphaFoldDB" id="A0A388T6P2"/>
<evidence type="ECO:0000313" key="2">
    <source>
        <dbReference type="Proteomes" id="UP000265354"/>
    </source>
</evidence>
<proteinExistence type="predicted"/>
<sequence>MYEVTDPVAAEQAAIAAENERLARQEERRRGRGSGAASGFARRKWRWLGVGGDEAIAAARGLLTEILESAQLPATQHATIERALEGSPDRETLLPAVHKGLSVLPADSVLLHLEELWATGVRWLTAAGADRCRVLCSTPGREPVTGRSHAVSGGPAFSLFVSAATRGAVPVPTRFLPELLPWAPLSVIDDLVDHGGLLPEDRPWAVRAAGEGTYLRARMVPATVTPADAEALGWQSFLRRRDFLAGGTPVRQEPEDVWDLLYDVLVAGDPSCLGALDSALPRAQQIELRDLRSGALNGQWKPDVLGDRGLWTLMHELWKPQEHVDPGRSEFHALVALNRAYGLLKAGDPESAARQALPFLPGAGRPRAIPAQLVPEAYTIAAYAAAVNGTLDQAEEYAVEAALSSDAAAQSNLELVRTWQRTTRNNRGPVTNPFLDVGLDHGSADWEPHCREIFRMCKGDQEGESRLNEAEDRIRTAQRHGSGFDEFFRVPLDRSRLRIPSAVSHRLVPPLEPLPRRTGPTSGTELEAIRARAALELLDDFRTTAPHLDRHGSHR</sequence>
<organism evidence="1 2">
    <name type="scientific">Streptomyces spongiicola</name>
    <dbReference type="NCBI Taxonomy" id="1690221"/>
    <lineage>
        <taxon>Bacteria</taxon>
        <taxon>Bacillati</taxon>
        <taxon>Actinomycetota</taxon>
        <taxon>Actinomycetes</taxon>
        <taxon>Kitasatosporales</taxon>
        <taxon>Streptomycetaceae</taxon>
        <taxon>Streptomyces</taxon>
    </lineage>
</organism>
<reference evidence="1 2" key="1">
    <citation type="submission" date="2018-07" db="EMBL/GenBank/DDBJ databases">
        <title>Whole Genome Shotgun Sequence of Streptomyces spongiicola strain 531S.</title>
        <authorList>
            <person name="Dohra H."/>
            <person name="Kodani S."/>
        </authorList>
    </citation>
    <scope>NUCLEOTIDE SEQUENCE [LARGE SCALE GENOMIC DNA]</scope>
    <source>
        <strain evidence="1 2">531S</strain>
    </source>
</reference>
<protein>
    <submittedName>
        <fullName evidence="1">Uncharacterized protein</fullName>
    </submittedName>
</protein>
<evidence type="ECO:0000313" key="1">
    <source>
        <dbReference type="EMBL" id="GBQ03680.1"/>
    </source>
</evidence>
<comment type="caution">
    <text evidence="1">The sequence shown here is derived from an EMBL/GenBank/DDBJ whole genome shotgun (WGS) entry which is preliminary data.</text>
</comment>
<gene>
    <name evidence="1" type="ORF">SSP531S_51550</name>
</gene>
<accession>A0A388T6P2</accession>
<dbReference type="RefSeq" id="WP_116428804.1">
    <property type="nucleotide sequence ID" value="NZ_BGZL01000021.1"/>
</dbReference>
<dbReference type="EMBL" id="BGZL01000021">
    <property type="protein sequence ID" value="GBQ03680.1"/>
    <property type="molecule type" value="Genomic_DNA"/>
</dbReference>
<name>A0A388T6P2_9ACTN</name>
<dbReference type="Proteomes" id="UP000265354">
    <property type="component" value="Unassembled WGS sequence"/>
</dbReference>